<feature type="compositionally biased region" description="Basic and acidic residues" evidence="1">
    <location>
        <begin position="107"/>
        <end position="123"/>
    </location>
</feature>
<name>C4J0G0_MAIZE</name>
<feature type="compositionally biased region" description="Polar residues" evidence="1">
    <location>
        <begin position="22"/>
        <end position="35"/>
    </location>
</feature>
<dbReference type="AlphaFoldDB" id="C4J0G0"/>
<proteinExistence type="evidence at transcript level"/>
<evidence type="ECO:0000313" key="2">
    <source>
        <dbReference type="EMBL" id="ACR34660.1"/>
    </source>
</evidence>
<reference evidence="2" key="1">
    <citation type="journal article" date="2009" name="PLoS Genet.">
        <title>Sequencing, mapping, and analysis of 27,455 maize full-length cDNAs.</title>
        <authorList>
            <person name="Soderlund C."/>
            <person name="Descour A."/>
            <person name="Kudrna D."/>
            <person name="Bomhoff M."/>
            <person name="Boyd L."/>
            <person name="Currie J."/>
            <person name="Angelova A."/>
            <person name="Collura K."/>
            <person name="Wissotski M."/>
            <person name="Ashley E."/>
            <person name="Morrow D."/>
            <person name="Fernandes J."/>
            <person name="Walbot V."/>
            <person name="Yu Y."/>
        </authorList>
    </citation>
    <scope>NUCLEOTIDE SEQUENCE</scope>
    <source>
        <strain evidence="2">B73</strain>
    </source>
</reference>
<protein>
    <submittedName>
        <fullName evidence="2">Uncharacterized protein</fullName>
    </submittedName>
</protein>
<dbReference type="HOGENOM" id="CLU_1878457_0_0_1"/>
<organism evidence="2">
    <name type="scientific">Zea mays</name>
    <name type="common">Maize</name>
    <dbReference type="NCBI Taxonomy" id="4577"/>
    <lineage>
        <taxon>Eukaryota</taxon>
        <taxon>Viridiplantae</taxon>
        <taxon>Streptophyta</taxon>
        <taxon>Embryophyta</taxon>
        <taxon>Tracheophyta</taxon>
        <taxon>Spermatophyta</taxon>
        <taxon>Magnoliopsida</taxon>
        <taxon>Liliopsida</taxon>
        <taxon>Poales</taxon>
        <taxon>Poaceae</taxon>
        <taxon>PACMAD clade</taxon>
        <taxon>Panicoideae</taxon>
        <taxon>Andropogonodae</taxon>
        <taxon>Andropogoneae</taxon>
        <taxon>Tripsacinae</taxon>
        <taxon>Zea</taxon>
    </lineage>
</organism>
<feature type="compositionally biased region" description="Basic residues" evidence="1">
    <location>
        <begin position="96"/>
        <end position="106"/>
    </location>
</feature>
<dbReference type="EMBL" id="BT084307">
    <property type="protein sequence ID" value="ACR34660.1"/>
    <property type="molecule type" value="mRNA"/>
</dbReference>
<accession>C4J0G0</accession>
<reference evidence="2" key="2">
    <citation type="submission" date="2012-06" db="EMBL/GenBank/DDBJ databases">
        <authorList>
            <person name="Yu Y."/>
            <person name="Currie J."/>
            <person name="Lomeli R."/>
            <person name="Angelova A."/>
            <person name="Collura K."/>
            <person name="Wissotski M."/>
            <person name="Campos D."/>
            <person name="Kudrna D."/>
            <person name="Golser W."/>
            <person name="Ashely E."/>
            <person name="Descour A."/>
            <person name="Fernandes J."/>
            <person name="Soderlund C."/>
            <person name="Walbot V."/>
        </authorList>
    </citation>
    <scope>NUCLEOTIDE SEQUENCE</scope>
    <source>
        <strain evidence="2">B73</strain>
    </source>
</reference>
<evidence type="ECO:0000256" key="1">
    <source>
        <dbReference type="SAM" id="MobiDB-lite"/>
    </source>
</evidence>
<feature type="region of interest" description="Disordered" evidence="1">
    <location>
        <begin position="1"/>
        <end position="136"/>
    </location>
</feature>
<feature type="compositionally biased region" description="Polar residues" evidence="1">
    <location>
        <begin position="43"/>
        <end position="64"/>
    </location>
</feature>
<sequence>MMLPHIHMLGRKTTAMEKQQRAQESLSSTFHQYNEQQRRPLLSTPTCVRTSQMQTRSGKGQGESTVFAKFGSSHGAPHAPFLCKQELASAGARNHPDRHGRRRNRARTRESEKRTPEQARAETARASWNNGYSVQR</sequence>
<feature type="compositionally biased region" description="Polar residues" evidence="1">
    <location>
        <begin position="126"/>
        <end position="136"/>
    </location>
</feature>